<organism evidence="2 3">
    <name type="scientific">Candidatus Blautia stercorigallinarum</name>
    <dbReference type="NCBI Taxonomy" id="2838501"/>
    <lineage>
        <taxon>Bacteria</taxon>
        <taxon>Bacillati</taxon>
        <taxon>Bacillota</taxon>
        <taxon>Clostridia</taxon>
        <taxon>Lachnospirales</taxon>
        <taxon>Lachnospiraceae</taxon>
        <taxon>Blautia</taxon>
    </lineage>
</organism>
<gene>
    <name evidence="2" type="ORF">H9747_10215</name>
</gene>
<proteinExistence type="predicted"/>
<accession>A0A9D1PDR3</accession>
<keyword evidence="1" id="KW-0732">Signal</keyword>
<feature type="signal peptide" evidence="1">
    <location>
        <begin position="1"/>
        <end position="20"/>
    </location>
</feature>
<sequence length="461" mass="51169">MKKKVVAMLLAGIMAAGVLAGCGGSSDSGQGGSGNTEEGKVINIYTWNDEFRTRVEAVYPEVEETSADGTVTTLKDGTEIHWIVNPNQDGVYQQKLDEALMNQADAAADDKVDIFLSETDYVYKYTDAEADVAMPLTDLGIDPEKDLADQYEFTKVTASDQDGVQRGSTWQCCPGLLVYRRDIAKDVFGTDDPAAVGEKVKDWDTLKTTAEELKAKGYYTFSSYADTFRLYGNSISQPWVAEGETTLKVDPQIMEWVETSKEWLDAGYYDKTVKGQFNDDWNKAMGSASKVFAFLLPPWGIDFTLSPNWDGEAGAWAVTNPPQEYNWGGSYIHACTGTDNPEHVKEIILALSADKDNLLQISKDYLDFTNTKSGMSEAAEDDANFSSEFLGGQNAYKYYVPVAENIEIAPLSAYDQGCVELIQNAFSDYFQGNVDFERAKENFETAIKERYPDITEIQWPE</sequence>
<dbReference type="SUPFAM" id="SSF53850">
    <property type="entry name" value="Periplasmic binding protein-like II"/>
    <property type="match status" value="1"/>
</dbReference>
<dbReference type="AlphaFoldDB" id="A0A9D1PDR3"/>
<feature type="chain" id="PRO_5038973332" evidence="1">
    <location>
        <begin position="21"/>
        <end position="461"/>
    </location>
</feature>
<reference evidence="2" key="1">
    <citation type="journal article" date="2021" name="PeerJ">
        <title>Extensive microbial diversity within the chicken gut microbiome revealed by metagenomics and culture.</title>
        <authorList>
            <person name="Gilroy R."/>
            <person name="Ravi A."/>
            <person name="Getino M."/>
            <person name="Pursley I."/>
            <person name="Horton D.L."/>
            <person name="Alikhan N.F."/>
            <person name="Baker D."/>
            <person name="Gharbi K."/>
            <person name="Hall N."/>
            <person name="Watson M."/>
            <person name="Adriaenssens E.M."/>
            <person name="Foster-Nyarko E."/>
            <person name="Jarju S."/>
            <person name="Secka A."/>
            <person name="Antonio M."/>
            <person name="Oren A."/>
            <person name="Chaudhuri R.R."/>
            <person name="La Ragione R."/>
            <person name="Hildebrand F."/>
            <person name="Pallen M.J."/>
        </authorList>
    </citation>
    <scope>NUCLEOTIDE SEQUENCE</scope>
    <source>
        <strain evidence="2">CHK195-9823</strain>
    </source>
</reference>
<dbReference type="PROSITE" id="PS51257">
    <property type="entry name" value="PROKAR_LIPOPROTEIN"/>
    <property type="match status" value="1"/>
</dbReference>
<dbReference type="PANTHER" id="PTHR43649:SF12">
    <property type="entry name" value="DIACETYLCHITOBIOSE BINDING PROTEIN DASA"/>
    <property type="match status" value="1"/>
</dbReference>
<dbReference type="InterPro" id="IPR050490">
    <property type="entry name" value="Bact_solute-bd_prot1"/>
</dbReference>
<protein>
    <submittedName>
        <fullName evidence="2">ABC transporter substrate-binding protein</fullName>
    </submittedName>
</protein>
<dbReference type="PANTHER" id="PTHR43649">
    <property type="entry name" value="ARABINOSE-BINDING PROTEIN-RELATED"/>
    <property type="match status" value="1"/>
</dbReference>
<evidence type="ECO:0000313" key="2">
    <source>
        <dbReference type="EMBL" id="HIV39349.1"/>
    </source>
</evidence>
<dbReference type="Gene3D" id="3.40.190.10">
    <property type="entry name" value="Periplasmic binding protein-like II"/>
    <property type="match status" value="2"/>
</dbReference>
<evidence type="ECO:0000313" key="3">
    <source>
        <dbReference type="Proteomes" id="UP000886814"/>
    </source>
</evidence>
<dbReference type="EMBL" id="DXIQ01000065">
    <property type="protein sequence ID" value="HIV39349.1"/>
    <property type="molecule type" value="Genomic_DNA"/>
</dbReference>
<comment type="caution">
    <text evidence="2">The sequence shown here is derived from an EMBL/GenBank/DDBJ whole genome shotgun (WGS) entry which is preliminary data.</text>
</comment>
<reference evidence="2" key="2">
    <citation type="submission" date="2021-04" db="EMBL/GenBank/DDBJ databases">
        <authorList>
            <person name="Gilroy R."/>
        </authorList>
    </citation>
    <scope>NUCLEOTIDE SEQUENCE</scope>
    <source>
        <strain evidence="2">CHK195-9823</strain>
    </source>
</reference>
<name>A0A9D1PDR3_9FIRM</name>
<evidence type="ECO:0000256" key="1">
    <source>
        <dbReference type="SAM" id="SignalP"/>
    </source>
</evidence>
<dbReference type="Proteomes" id="UP000886814">
    <property type="component" value="Unassembled WGS sequence"/>
</dbReference>